<organism evidence="2">
    <name type="scientific">uncultured Anaerotruncus sp</name>
    <dbReference type="NCBI Taxonomy" id="905011"/>
    <lineage>
        <taxon>Bacteria</taxon>
        <taxon>Bacillati</taxon>
        <taxon>Bacillota</taxon>
        <taxon>Clostridia</taxon>
        <taxon>Eubacteriales</taxon>
        <taxon>Oscillospiraceae</taxon>
        <taxon>Anaerotruncus</taxon>
        <taxon>environmental samples</taxon>
    </lineage>
</organism>
<accession>A0A1C6JWV0</accession>
<dbReference type="InterPro" id="IPR011009">
    <property type="entry name" value="Kinase-like_dom_sf"/>
</dbReference>
<feature type="domain" description="Aminoglycoside phosphotransferase" evidence="1">
    <location>
        <begin position="30"/>
        <end position="248"/>
    </location>
</feature>
<gene>
    <name evidence="2" type="ORF">SAMEA3545359_02369</name>
</gene>
<dbReference type="InterPro" id="IPR002575">
    <property type="entry name" value="Aminoglycoside_PTrfase"/>
</dbReference>
<dbReference type="PANTHER" id="PTHR21310:SF42">
    <property type="entry name" value="BIFUNCTIONAL AAC_APH"/>
    <property type="match status" value="1"/>
</dbReference>
<dbReference type="InterPro" id="IPR051678">
    <property type="entry name" value="AGP_Transferase"/>
</dbReference>
<dbReference type="Gene3D" id="3.30.200.20">
    <property type="entry name" value="Phosphorylase Kinase, domain 1"/>
    <property type="match status" value="1"/>
</dbReference>
<dbReference type="Gene3D" id="3.90.1200.10">
    <property type="match status" value="1"/>
</dbReference>
<reference evidence="2" key="1">
    <citation type="submission" date="2015-09" db="EMBL/GenBank/DDBJ databases">
        <authorList>
            <consortium name="Pathogen Informatics"/>
        </authorList>
    </citation>
    <scope>NUCLEOTIDE SEQUENCE</scope>
    <source>
        <strain evidence="2">2789STDY5834896</strain>
    </source>
</reference>
<dbReference type="GO" id="GO:0016740">
    <property type="term" value="F:transferase activity"/>
    <property type="evidence" value="ECO:0007669"/>
    <property type="project" value="UniProtKB-KW"/>
</dbReference>
<dbReference type="AlphaFoldDB" id="A0A1C6JWV0"/>
<evidence type="ECO:0000259" key="1">
    <source>
        <dbReference type="Pfam" id="PF01636"/>
    </source>
</evidence>
<dbReference type="Pfam" id="PF01636">
    <property type="entry name" value="APH"/>
    <property type="match status" value="1"/>
</dbReference>
<dbReference type="SUPFAM" id="SSF56112">
    <property type="entry name" value="Protein kinase-like (PK-like)"/>
    <property type="match status" value="1"/>
</dbReference>
<proteinExistence type="predicted"/>
<evidence type="ECO:0000313" key="2">
    <source>
        <dbReference type="EMBL" id="SCJ86566.1"/>
    </source>
</evidence>
<name>A0A1C6JWV0_9FIRM</name>
<dbReference type="EMBL" id="FMHG01000002">
    <property type="protein sequence ID" value="SCJ86566.1"/>
    <property type="molecule type" value="Genomic_DNA"/>
</dbReference>
<sequence length="292" mass="32620">MPAISVELVTRLIREQFPQWADLPIRPVAQSGHDNRTFYLGENMTVRLPSGAAYVPQIEKEAEWLPYLARFLSLPISCPIVRGRAGGGYPFVWSINRFVEGETLCRQNTADLERLAVDLAAFLRELQRIDTRGAPAAGAHNFYRGAEPAVYSRQVESALRELETDLPVDALKQLWQRATATRWTSAPVWLHGDVAPGNILVRDGILCGVIDFGIMGVGDPACDYAMAWTFFDRPSRVRFLEDLDPGTIDRARGWALWKALITYRSSEPGAADSARHTLDVILEEYDRMMAGG</sequence>
<dbReference type="PANTHER" id="PTHR21310">
    <property type="entry name" value="AMINOGLYCOSIDE PHOSPHOTRANSFERASE-RELATED-RELATED"/>
    <property type="match status" value="1"/>
</dbReference>
<protein>
    <submittedName>
        <fullName evidence="2">Aminoglycoside phosphotransferase</fullName>
    </submittedName>
</protein>
<keyword evidence="2" id="KW-0808">Transferase</keyword>
<dbReference type="CDD" id="cd05155">
    <property type="entry name" value="APH_ChoK_like_1"/>
    <property type="match status" value="1"/>
</dbReference>